<feature type="transmembrane region" description="Helical" evidence="1">
    <location>
        <begin position="104"/>
        <end position="121"/>
    </location>
</feature>
<sequence length="128" mass="15217">MVPCPGVYRFLFAELFSWMYIFCLPSPEAFSWSLLLLAFILKPMKFFLAAVAFMAAFVLNGNLLEWEVKGLYRLFMKNINIWGCFFFLHFASFVVMAWFFFWETAILCFFSILYGIISINFQKLREMQ</sequence>
<feature type="transmembrane region" description="Helical" evidence="1">
    <location>
        <begin position="18"/>
        <end position="40"/>
    </location>
</feature>
<feature type="transmembrane region" description="Helical" evidence="1">
    <location>
        <begin position="78"/>
        <end position="98"/>
    </location>
</feature>
<dbReference type="HOGENOM" id="CLU_1955230_0_0_9"/>
<dbReference type="PATRIC" id="fig|665952.3.peg.2991"/>
<accession>G9QPA2</accession>
<protein>
    <submittedName>
        <fullName evidence="2">Uncharacterized protein</fullName>
    </submittedName>
</protein>
<keyword evidence="3" id="KW-1185">Reference proteome</keyword>
<dbReference type="EMBL" id="ACWF01000154">
    <property type="protein sequence ID" value="EHL73895.1"/>
    <property type="molecule type" value="Genomic_DNA"/>
</dbReference>
<organism evidence="2 3">
    <name type="scientific">Bacillus smithii 7_3_47FAA</name>
    <dbReference type="NCBI Taxonomy" id="665952"/>
    <lineage>
        <taxon>Bacteria</taxon>
        <taxon>Bacillati</taxon>
        <taxon>Bacillota</taxon>
        <taxon>Bacilli</taxon>
        <taxon>Bacillales</taxon>
        <taxon>Bacillaceae</taxon>
        <taxon>Bacillus</taxon>
    </lineage>
</organism>
<keyword evidence="1" id="KW-0812">Transmembrane</keyword>
<keyword evidence="1" id="KW-0472">Membrane</keyword>
<comment type="caution">
    <text evidence="2">The sequence shown here is derived from an EMBL/GenBank/DDBJ whole genome shotgun (WGS) entry which is preliminary data.</text>
</comment>
<evidence type="ECO:0000256" key="1">
    <source>
        <dbReference type="SAM" id="Phobius"/>
    </source>
</evidence>
<evidence type="ECO:0000313" key="3">
    <source>
        <dbReference type="Proteomes" id="UP000011747"/>
    </source>
</evidence>
<keyword evidence="1" id="KW-1133">Transmembrane helix</keyword>
<proteinExistence type="predicted"/>
<evidence type="ECO:0000313" key="2">
    <source>
        <dbReference type="EMBL" id="EHL73895.1"/>
    </source>
</evidence>
<feature type="transmembrane region" description="Helical" evidence="1">
    <location>
        <begin position="46"/>
        <end position="66"/>
    </location>
</feature>
<dbReference type="Proteomes" id="UP000011747">
    <property type="component" value="Unassembled WGS sequence"/>
</dbReference>
<dbReference type="AlphaFoldDB" id="G9QPA2"/>
<name>G9QPA2_9BACI</name>
<gene>
    <name evidence="2" type="ORF">HMPREF1015_00119</name>
</gene>
<reference evidence="2 3" key="1">
    <citation type="submission" date="2011-09" db="EMBL/GenBank/DDBJ databases">
        <title>The Genome Sequence of Bacillus smithii 7_3_47FAA.</title>
        <authorList>
            <consortium name="The Broad Institute Genome Sequencing Platform"/>
            <person name="Earl A."/>
            <person name="Ward D."/>
            <person name="Feldgarden M."/>
            <person name="Gevers D."/>
            <person name="Daigneault M."/>
            <person name="Strauss J."/>
            <person name="Allen-Vercoe E."/>
            <person name="Young S.K."/>
            <person name="Zeng Q."/>
            <person name="Gargeya S."/>
            <person name="Fitzgerald M."/>
            <person name="Haas B."/>
            <person name="Abouelleil A."/>
            <person name="Alvarado L."/>
            <person name="Arachchi H.M."/>
            <person name="Berlin A."/>
            <person name="Brown A."/>
            <person name="Chapman S.B."/>
            <person name="Chen Z."/>
            <person name="Dunbar C."/>
            <person name="Freedman E."/>
            <person name="Gearin G."/>
            <person name="Goldberg J."/>
            <person name="Griggs A."/>
            <person name="Gujja S."/>
            <person name="Heiman D."/>
            <person name="Howarth C."/>
            <person name="Larson L."/>
            <person name="Lui A."/>
            <person name="MacDonald P.J.P."/>
            <person name="Montmayeur A."/>
            <person name="Murphy C."/>
            <person name="Neiman D."/>
            <person name="Pearson M."/>
            <person name="Priest M."/>
            <person name="Roberts A."/>
            <person name="Saif S."/>
            <person name="Shea T."/>
            <person name="Shenoy N."/>
            <person name="Sisk P."/>
            <person name="Stolte C."/>
            <person name="Sykes S."/>
            <person name="Wortman J."/>
            <person name="Nusbaum C."/>
            <person name="Birren B."/>
        </authorList>
    </citation>
    <scope>NUCLEOTIDE SEQUENCE [LARGE SCALE GENOMIC DNA]</scope>
    <source>
        <strain evidence="2 3">7_3_47FAA</strain>
    </source>
</reference>